<keyword evidence="2" id="KW-0472">Membrane</keyword>
<reference evidence="3" key="1">
    <citation type="submission" date="2019-11" db="EMBL/GenBank/DDBJ databases">
        <authorList>
            <person name="Feng L."/>
        </authorList>
    </citation>
    <scope>NUCLEOTIDE SEQUENCE</scope>
    <source>
        <strain evidence="3">CaerofaciensLFYP39</strain>
    </source>
</reference>
<feature type="transmembrane region" description="Helical" evidence="2">
    <location>
        <begin position="18"/>
        <end position="42"/>
    </location>
</feature>
<protein>
    <submittedName>
        <fullName evidence="3">Uncharacterized protein</fullName>
    </submittedName>
</protein>
<accession>A0A6N3EFK9</accession>
<evidence type="ECO:0000313" key="3">
    <source>
        <dbReference type="EMBL" id="VYU39810.1"/>
    </source>
</evidence>
<keyword evidence="2" id="KW-1133">Transmembrane helix</keyword>
<evidence type="ECO:0000256" key="1">
    <source>
        <dbReference type="SAM" id="MobiDB-lite"/>
    </source>
</evidence>
<evidence type="ECO:0000256" key="2">
    <source>
        <dbReference type="SAM" id="Phobius"/>
    </source>
</evidence>
<name>A0A6N3EFK9_9ACTN</name>
<dbReference type="EMBL" id="CACRTW010000055">
    <property type="protein sequence ID" value="VYU39810.1"/>
    <property type="molecule type" value="Genomic_DNA"/>
</dbReference>
<sequence length="215" mass="22939">MKCRVCRGSGAHAQLTTFFVVMLIPLSLLIALAVDLGGALAYRTWQGSLLESTRQSCFGEANAVKYADNPGEEARSEVLEMLKANGYTGKATVYYVEAPESLCGAADRYAGVYVVLEGTWPSTFARFAGIDELKVRSDAVWTLHPYSSTTVWRPADTGNGWCEYTIDKDGNVSANTGVCSLDDAPESLSRAVRDMLPASTGGAGKSGETTPDGTE</sequence>
<gene>
    <name evidence="3" type="ORF">CALFYP39_00031</name>
</gene>
<organism evidence="3">
    <name type="scientific">Collinsella aerofaciens</name>
    <dbReference type="NCBI Taxonomy" id="74426"/>
    <lineage>
        <taxon>Bacteria</taxon>
        <taxon>Bacillati</taxon>
        <taxon>Actinomycetota</taxon>
        <taxon>Coriobacteriia</taxon>
        <taxon>Coriobacteriales</taxon>
        <taxon>Coriobacteriaceae</taxon>
        <taxon>Collinsella</taxon>
    </lineage>
</organism>
<proteinExistence type="predicted"/>
<dbReference type="AlphaFoldDB" id="A0A6N3EFK9"/>
<keyword evidence="2" id="KW-0812">Transmembrane</keyword>
<feature type="region of interest" description="Disordered" evidence="1">
    <location>
        <begin position="196"/>
        <end position="215"/>
    </location>
</feature>
<dbReference type="RefSeq" id="WP_156600875.1">
    <property type="nucleotide sequence ID" value="NZ_CACRTW010000055.1"/>
</dbReference>